<dbReference type="InterPro" id="IPR011524">
    <property type="entry name" value="SARAH_dom"/>
</dbReference>
<evidence type="ECO:0000259" key="3">
    <source>
        <dbReference type="PROSITE" id="PS50200"/>
    </source>
</evidence>
<dbReference type="Pfam" id="PF16517">
    <property type="entry name" value="Nore1-SARAH"/>
    <property type="match status" value="1"/>
</dbReference>
<evidence type="ECO:0000313" key="6">
    <source>
        <dbReference type="Proteomes" id="UP000824219"/>
    </source>
</evidence>
<feature type="coiled-coil region" evidence="1">
    <location>
        <begin position="310"/>
        <end position="341"/>
    </location>
</feature>
<dbReference type="InterPro" id="IPR000159">
    <property type="entry name" value="RA_dom"/>
</dbReference>
<name>A0A9D3NIR4_9TELE</name>
<reference evidence="5 6" key="1">
    <citation type="submission" date="2021-06" db="EMBL/GenBank/DDBJ databases">
        <title>Chromosome-level genome assembly of the red-tail catfish (Hemibagrus wyckioides).</title>
        <authorList>
            <person name="Shao F."/>
        </authorList>
    </citation>
    <scope>NUCLEOTIDE SEQUENCE [LARGE SCALE GENOMIC DNA]</scope>
    <source>
        <strain evidence="5">EC202008001</strain>
        <tissue evidence="5">Blood</tissue>
    </source>
</reference>
<dbReference type="Pfam" id="PF00788">
    <property type="entry name" value="RA"/>
    <property type="match status" value="1"/>
</dbReference>
<feature type="compositionally biased region" description="Low complexity" evidence="2">
    <location>
        <begin position="443"/>
        <end position="465"/>
    </location>
</feature>
<gene>
    <name evidence="5" type="ORF">KOW79_014186</name>
</gene>
<dbReference type="OrthoDB" id="9976881at2759"/>
<dbReference type="PANTHER" id="PTHR22738">
    <property type="entry name" value="RASSF"/>
    <property type="match status" value="1"/>
</dbReference>
<evidence type="ECO:0000259" key="4">
    <source>
        <dbReference type="PROSITE" id="PS50951"/>
    </source>
</evidence>
<dbReference type="GO" id="GO:0005737">
    <property type="term" value="C:cytoplasm"/>
    <property type="evidence" value="ECO:0007669"/>
    <property type="project" value="TreeGrafter"/>
</dbReference>
<accession>A0A9D3NIR4</accession>
<organism evidence="5 6">
    <name type="scientific">Hemibagrus wyckioides</name>
    <dbReference type="NCBI Taxonomy" id="337641"/>
    <lineage>
        <taxon>Eukaryota</taxon>
        <taxon>Metazoa</taxon>
        <taxon>Chordata</taxon>
        <taxon>Craniata</taxon>
        <taxon>Vertebrata</taxon>
        <taxon>Euteleostomi</taxon>
        <taxon>Actinopterygii</taxon>
        <taxon>Neopterygii</taxon>
        <taxon>Teleostei</taxon>
        <taxon>Ostariophysi</taxon>
        <taxon>Siluriformes</taxon>
        <taxon>Bagridae</taxon>
        <taxon>Hemibagrus</taxon>
    </lineage>
</organism>
<sequence length="726" mass="80723">MHGGVFPSFKGAGLPTQSICFVLMALVDSVQIGENKFISKTDLLSHLKTYNLYFEETSLHLRHREEEGELIIEGLLNIFWGLRRPIRFQMQDGKEPIDSPRFLASLSRSRTDGNKAEAKKQHNLQAPPTIQLTEPEDESNERCNEAAGERGEGEDTALQRTRSCVSGRSLGGRSLGVRVDDSNQRKIKRHRCSFNGHFYNRTTAVFTPAFGSVTNVRINSSMTTSQVLRVVLNKFKIENSPDEFALFFLHTSGERVQLKKNDHPLTIRILRGPCEQISKIFLMEPDQVEEVTYDVAQYIKLEMPVLQSFIVKLKEEENREMEKLKQKYREMQRLIHMHMQRLSEKAFTEPPKTELQRASLRMGKLGIFTILCLALMLLLHDTSASKKGSSNKKPPTKTSSSSSSNKPQQGSNTPPNYPRQPKPNPAGGSYPSGGQYPGGGGVNPNQYPAGRGYPAAGGYPVRPEGQPGGYPGGYPSMGGSYPNWNPNNKILSPRYGGGFGSPGYGTGGSPFSKTVNNMGYKPSVKSKGFAKKAILAAGVGAMTGMAVGYGLGRFPRPHFQFSNRQEEQYYNHYMQQRYGMKSTDTNDYKRDYTFKPPPKAQTYEKYMDNCMNRSDLLQNRDAKISVVSAMNGSLAVSSGISENGTTKPVESQESDDTVSITEIGYPALIQQMKARKCVQLYMAYSESFLQKQTQQKPNSSDLPGHPGLLVLLITAIMSLGSNFLLQ</sequence>
<dbReference type="GO" id="GO:0016020">
    <property type="term" value="C:membrane"/>
    <property type="evidence" value="ECO:0007669"/>
    <property type="project" value="InterPro"/>
</dbReference>
<feature type="compositionally biased region" description="Basic and acidic residues" evidence="2">
    <location>
        <begin position="140"/>
        <end position="153"/>
    </location>
</feature>
<comment type="caution">
    <text evidence="5">The sequence shown here is derived from an EMBL/GenBank/DDBJ whole genome shotgun (WGS) entry which is preliminary data.</text>
</comment>
<protein>
    <recommendedName>
        <fullName evidence="7">Ras association domain-containing protein 2</fullName>
    </recommendedName>
</protein>
<feature type="domain" description="SARAH" evidence="4">
    <location>
        <begin position="295"/>
        <end position="342"/>
    </location>
</feature>
<feature type="compositionally biased region" description="Pro residues" evidence="2">
    <location>
        <begin position="415"/>
        <end position="424"/>
    </location>
</feature>
<dbReference type="PROSITE" id="PS50951">
    <property type="entry name" value="SARAH"/>
    <property type="match status" value="1"/>
</dbReference>
<keyword evidence="6" id="KW-1185">Reference proteome</keyword>
<dbReference type="InterPro" id="IPR029071">
    <property type="entry name" value="Ubiquitin-like_domsf"/>
</dbReference>
<feature type="domain" description="Ras-associating" evidence="3">
    <location>
        <begin position="199"/>
        <end position="287"/>
    </location>
</feature>
<dbReference type="GO" id="GO:0005634">
    <property type="term" value="C:nucleus"/>
    <property type="evidence" value="ECO:0007669"/>
    <property type="project" value="TreeGrafter"/>
</dbReference>
<dbReference type="EMBL" id="JAHKSW010000016">
    <property type="protein sequence ID" value="KAG7322840.1"/>
    <property type="molecule type" value="Genomic_DNA"/>
</dbReference>
<feature type="region of interest" description="Disordered" evidence="2">
    <location>
        <begin position="384"/>
        <end position="474"/>
    </location>
</feature>
<dbReference type="AlphaFoldDB" id="A0A9D3NIR4"/>
<dbReference type="CDD" id="cd21886">
    <property type="entry name" value="SARAH_RASSF2-like"/>
    <property type="match status" value="1"/>
</dbReference>
<dbReference type="GO" id="GO:0046330">
    <property type="term" value="P:positive regulation of JNK cascade"/>
    <property type="evidence" value="ECO:0007669"/>
    <property type="project" value="TreeGrafter"/>
</dbReference>
<dbReference type="GO" id="GO:1901222">
    <property type="term" value="P:regulation of non-canonical NF-kappaB signal transduction"/>
    <property type="evidence" value="ECO:0007669"/>
    <property type="project" value="TreeGrafter"/>
</dbReference>
<dbReference type="Gene3D" id="1.10.790.10">
    <property type="entry name" value="Prion/Doppel protein, beta-ribbon domain"/>
    <property type="match status" value="1"/>
</dbReference>
<feature type="compositionally biased region" description="Low complexity" evidence="2">
    <location>
        <begin position="385"/>
        <end position="414"/>
    </location>
</feature>
<evidence type="ECO:0000256" key="2">
    <source>
        <dbReference type="SAM" id="MobiDB-lite"/>
    </source>
</evidence>
<evidence type="ECO:0000256" key="1">
    <source>
        <dbReference type="SAM" id="Coils"/>
    </source>
</evidence>
<dbReference type="GO" id="GO:0007165">
    <property type="term" value="P:signal transduction"/>
    <property type="evidence" value="ECO:0007669"/>
    <property type="project" value="InterPro"/>
</dbReference>
<dbReference type="SUPFAM" id="SSF54236">
    <property type="entry name" value="Ubiquitin-like"/>
    <property type="match status" value="1"/>
</dbReference>
<feature type="compositionally biased region" description="Low complexity" evidence="2">
    <location>
        <begin position="425"/>
        <end position="434"/>
    </location>
</feature>
<proteinExistence type="predicted"/>
<dbReference type="PANTHER" id="PTHR22738:SF14">
    <property type="entry name" value="RAS ASSOCIATION DOMAIN-CONTAINING PROTEIN 2"/>
    <property type="match status" value="1"/>
</dbReference>
<feature type="region of interest" description="Disordered" evidence="2">
    <location>
        <begin position="108"/>
        <end position="161"/>
    </location>
</feature>
<dbReference type="Proteomes" id="UP000824219">
    <property type="component" value="Linkage Group LG16"/>
</dbReference>
<dbReference type="PROSITE" id="PS50200">
    <property type="entry name" value="RA"/>
    <property type="match status" value="1"/>
</dbReference>
<dbReference type="InterPro" id="IPR033614">
    <property type="entry name" value="RASSF1-6"/>
</dbReference>
<dbReference type="GO" id="GO:0051260">
    <property type="term" value="P:protein homooligomerization"/>
    <property type="evidence" value="ECO:0007669"/>
    <property type="project" value="InterPro"/>
</dbReference>
<dbReference type="InterPro" id="IPR036924">
    <property type="entry name" value="Prion/Doppel_b-ribbon_dom_sf"/>
</dbReference>
<dbReference type="Gene3D" id="3.10.20.90">
    <property type="entry name" value="Phosphatidylinositol 3-kinase Catalytic Subunit, Chain A, domain 1"/>
    <property type="match status" value="1"/>
</dbReference>
<feature type="compositionally biased region" description="Polar residues" evidence="2">
    <location>
        <begin position="123"/>
        <end position="132"/>
    </location>
</feature>
<feature type="compositionally biased region" description="Basic and acidic residues" evidence="2">
    <location>
        <begin position="109"/>
        <end position="120"/>
    </location>
</feature>
<keyword evidence="1" id="KW-0175">Coiled coil</keyword>
<dbReference type="SUPFAM" id="SSF54098">
    <property type="entry name" value="Prion-like"/>
    <property type="match status" value="1"/>
</dbReference>
<evidence type="ECO:0008006" key="7">
    <source>
        <dbReference type="Google" id="ProtNLM"/>
    </source>
</evidence>
<evidence type="ECO:0000313" key="5">
    <source>
        <dbReference type="EMBL" id="KAG7322840.1"/>
    </source>
</evidence>